<organism evidence="3 4">
    <name type="scientific">Mycolicibacterium arenosum</name>
    <dbReference type="NCBI Taxonomy" id="2952157"/>
    <lineage>
        <taxon>Bacteria</taxon>
        <taxon>Bacillati</taxon>
        <taxon>Actinomycetota</taxon>
        <taxon>Actinomycetes</taxon>
        <taxon>Mycobacteriales</taxon>
        <taxon>Mycobacteriaceae</taxon>
        <taxon>Mycolicibacterium</taxon>
    </lineage>
</organism>
<evidence type="ECO:0000256" key="1">
    <source>
        <dbReference type="SAM" id="MobiDB-lite"/>
    </source>
</evidence>
<evidence type="ECO:0000313" key="4">
    <source>
        <dbReference type="Proteomes" id="UP001651690"/>
    </source>
</evidence>
<dbReference type="EMBL" id="JANDBD010000002">
    <property type="protein sequence ID" value="MCP9271756.1"/>
    <property type="molecule type" value="Genomic_DNA"/>
</dbReference>
<dbReference type="RefSeq" id="WP_255058826.1">
    <property type="nucleotide sequence ID" value="NZ_JANDBD010000002.1"/>
</dbReference>
<keyword evidence="2" id="KW-0812">Transmembrane</keyword>
<proteinExistence type="predicted"/>
<accession>A0ABT1LXY8</accession>
<gene>
    <name evidence="3" type="ORF">NM203_06120</name>
</gene>
<keyword evidence="4" id="KW-1185">Reference proteome</keyword>
<feature type="transmembrane region" description="Helical" evidence="2">
    <location>
        <begin position="217"/>
        <end position="237"/>
    </location>
</feature>
<evidence type="ECO:0000256" key="2">
    <source>
        <dbReference type="SAM" id="Phobius"/>
    </source>
</evidence>
<feature type="transmembrane region" description="Helical" evidence="2">
    <location>
        <begin position="319"/>
        <end position="340"/>
    </location>
</feature>
<comment type="caution">
    <text evidence="3">The sequence shown here is derived from an EMBL/GenBank/DDBJ whole genome shotgun (WGS) entry which is preliminary data.</text>
</comment>
<feature type="region of interest" description="Disordered" evidence="1">
    <location>
        <begin position="370"/>
        <end position="404"/>
    </location>
</feature>
<feature type="transmembrane region" description="Helical" evidence="2">
    <location>
        <begin position="98"/>
        <end position="119"/>
    </location>
</feature>
<feature type="transmembrane region" description="Helical" evidence="2">
    <location>
        <begin position="249"/>
        <end position="271"/>
    </location>
</feature>
<dbReference type="SUPFAM" id="SSF53474">
    <property type="entry name" value="alpha/beta-Hydrolases"/>
    <property type="match status" value="1"/>
</dbReference>
<dbReference type="Proteomes" id="UP001651690">
    <property type="component" value="Unassembled WGS sequence"/>
</dbReference>
<protein>
    <recommendedName>
        <fullName evidence="5">Integral membrane protein</fullName>
    </recommendedName>
</protein>
<evidence type="ECO:0008006" key="5">
    <source>
        <dbReference type="Google" id="ProtNLM"/>
    </source>
</evidence>
<dbReference type="InterPro" id="IPR029058">
    <property type="entry name" value="AB_hydrolase_fold"/>
</dbReference>
<feature type="transmembrane region" description="Helical" evidence="2">
    <location>
        <begin position="451"/>
        <end position="472"/>
    </location>
</feature>
<feature type="transmembrane region" description="Helical" evidence="2">
    <location>
        <begin position="425"/>
        <end position="445"/>
    </location>
</feature>
<feature type="compositionally biased region" description="Basic and acidic residues" evidence="1">
    <location>
        <begin position="391"/>
        <end position="404"/>
    </location>
</feature>
<sequence length="697" mass="77297">MAVDREDKGRDYGIEVRVHGIGDHERYSALGEPTYKETVDSRVWIGRVPQLPKHKLRLVNWSRANRKITRNTAWYLAFPFTLLNVVGFMEPREKRWRLVVRAMIASASLCLTISMAAWITVIVETAWRSLDGHDDRLTAVILQASGPSILIILVLYRLVAGRPLVDRGGTLISVTTIAALIGMIVYLHGHPASRTHGFLHTMLNRGNENAIDPMTPVVVYTTATIWLIALFLGVAAWTDRKRRAHLAGAAILAMLAVVLLHAGGSIIRLFVASALQIVPFVRSSDDDKSTGLEYILLPKADDFQGGKSLEFGHALRIDLIPLFLLAMLAAFSVFVAIEVFRFRKKRELPGFRPDAECSVPAAGAPESRRITINGHSSTNGHGASSRLPRPPAEHGRGVAEDAEDRKGVSASHYLVTHLSSFLPRLAVLSLALTAALWLLSAYAISKVSLPLIEECLIVLKITGAVVIVLIIVRRPEDWANRLGRFFGSIADIAGFWAPDLHPLAGASYRRALLSGIRQAINDLALQFPGEPVALVGHSQGSVVCAWFVRGGHWMEKRTEGRTDRRSLKDELHLVERERSARIALFTCGSPLHSLYETFFPRYFDDAFFKTALTMSYGGDQWKNYWRATDPIGTCLPSLGEDSNEDVTELAKEDTLGHSEYWKDDDLRADVTAFFHRVQNDKPSRATVVADSELARSR</sequence>
<reference evidence="3 4" key="1">
    <citation type="submission" date="2022-06" db="EMBL/GenBank/DDBJ databases">
        <title>Mycolicibacterium sp. CAU 1645 isolated from seawater.</title>
        <authorList>
            <person name="Kim W."/>
        </authorList>
    </citation>
    <scope>NUCLEOTIDE SEQUENCE [LARGE SCALE GENOMIC DNA]</scope>
    <source>
        <strain evidence="3 4">CAU 1645</strain>
    </source>
</reference>
<keyword evidence="2" id="KW-0472">Membrane</keyword>
<feature type="compositionally biased region" description="Polar residues" evidence="1">
    <location>
        <begin position="373"/>
        <end position="382"/>
    </location>
</feature>
<feature type="transmembrane region" description="Helical" evidence="2">
    <location>
        <begin position="139"/>
        <end position="159"/>
    </location>
</feature>
<feature type="transmembrane region" description="Helical" evidence="2">
    <location>
        <begin position="171"/>
        <end position="189"/>
    </location>
</feature>
<name>A0ABT1LXY8_9MYCO</name>
<keyword evidence="2" id="KW-1133">Transmembrane helix</keyword>
<evidence type="ECO:0000313" key="3">
    <source>
        <dbReference type="EMBL" id="MCP9271756.1"/>
    </source>
</evidence>